<comment type="caution">
    <text evidence="2">The sequence shown here is derived from an EMBL/GenBank/DDBJ whole genome shotgun (WGS) entry which is preliminary data.</text>
</comment>
<keyword evidence="1" id="KW-1133">Transmembrane helix</keyword>
<dbReference type="AlphaFoldDB" id="A0AAW2EI42"/>
<gene>
    <name evidence="2" type="ORF">PUN28_017569</name>
</gene>
<feature type="transmembrane region" description="Helical" evidence="1">
    <location>
        <begin position="78"/>
        <end position="99"/>
    </location>
</feature>
<sequence length="129" mass="15826">MENVELSRSFRYRIYNNPYEPKPRKPIDSYIKRLGLQCNRQLFQHLHIHNTTYSLQKKKISWKKNTKKNQWWNIKKKIYIFVISLLLIYLFWSCSFELCKKIFEYKSEAAYSSKESMKHCCTIAFRILE</sequence>
<dbReference type="EMBL" id="JADYXP020000021">
    <property type="protein sequence ID" value="KAL0103389.1"/>
    <property type="molecule type" value="Genomic_DNA"/>
</dbReference>
<organism evidence="2 3">
    <name type="scientific">Cardiocondyla obscurior</name>
    <dbReference type="NCBI Taxonomy" id="286306"/>
    <lineage>
        <taxon>Eukaryota</taxon>
        <taxon>Metazoa</taxon>
        <taxon>Ecdysozoa</taxon>
        <taxon>Arthropoda</taxon>
        <taxon>Hexapoda</taxon>
        <taxon>Insecta</taxon>
        <taxon>Pterygota</taxon>
        <taxon>Neoptera</taxon>
        <taxon>Endopterygota</taxon>
        <taxon>Hymenoptera</taxon>
        <taxon>Apocrita</taxon>
        <taxon>Aculeata</taxon>
        <taxon>Formicoidea</taxon>
        <taxon>Formicidae</taxon>
        <taxon>Myrmicinae</taxon>
        <taxon>Cardiocondyla</taxon>
    </lineage>
</organism>
<dbReference type="Proteomes" id="UP001430953">
    <property type="component" value="Unassembled WGS sequence"/>
</dbReference>
<name>A0AAW2EI42_9HYME</name>
<evidence type="ECO:0000313" key="2">
    <source>
        <dbReference type="EMBL" id="KAL0103389.1"/>
    </source>
</evidence>
<proteinExistence type="predicted"/>
<evidence type="ECO:0000256" key="1">
    <source>
        <dbReference type="SAM" id="Phobius"/>
    </source>
</evidence>
<accession>A0AAW2EI42</accession>
<protein>
    <submittedName>
        <fullName evidence="2">Uncharacterized protein</fullName>
    </submittedName>
</protein>
<keyword evidence="3" id="KW-1185">Reference proteome</keyword>
<reference evidence="2 3" key="1">
    <citation type="submission" date="2023-03" db="EMBL/GenBank/DDBJ databases">
        <title>High recombination rates correlate with genetic variation in Cardiocondyla obscurior ants.</title>
        <authorList>
            <person name="Errbii M."/>
        </authorList>
    </citation>
    <scope>NUCLEOTIDE SEQUENCE [LARGE SCALE GENOMIC DNA]</scope>
    <source>
        <strain evidence="2">Alpha-2009</strain>
        <tissue evidence="2">Whole body</tissue>
    </source>
</reference>
<evidence type="ECO:0000313" key="3">
    <source>
        <dbReference type="Proteomes" id="UP001430953"/>
    </source>
</evidence>
<keyword evidence="1" id="KW-0812">Transmembrane</keyword>
<keyword evidence="1" id="KW-0472">Membrane</keyword>